<dbReference type="EMBL" id="CP081869">
    <property type="protein sequence ID" value="QZN99771.1"/>
    <property type="molecule type" value="Genomic_DNA"/>
</dbReference>
<sequence>MTSRPIRNFLELVGILQRGVVAEKLNEALATTVETLQALPGGKGKAVITLTVEVACDQDRIDVLPAIKCKLPEDKAFARTPFWAFEGALSTQHPSQMDMWGAPRDATAPRAEPAADRA</sequence>
<dbReference type="RefSeq" id="WP_261402879.1">
    <property type="nucleotide sequence ID" value="NZ_CP081869.1"/>
</dbReference>
<organism evidence="2 3">
    <name type="scientific">Chenggangzhangella methanolivorans</name>
    <dbReference type="NCBI Taxonomy" id="1437009"/>
    <lineage>
        <taxon>Bacteria</taxon>
        <taxon>Pseudomonadati</taxon>
        <taxon>Pseudomonadota</taxon>
        <taxon>Alphaproteobacteria</taxon>
        <taxon>Hyphomicrobiales</taxon>
        <taxon>Methylopilaceae</taxon>
        <taxon>Chenggangzhangella</taxon>
    </lineage>
</organism>
<dbReference type="KEGG" id="cmet:K6K41_24410"/>
<feature type="region of interest" description="Disordered" evidence="1">
    <location>
        <begin position="94"/>
        <end position="118"/>
    </location>
</feature>
<protein>
    <submittedName>
        <fullName evidence="2">Uncharacterized protein</fullName>
    </submittedName>
</protein>
<evidence type="ECO:0000256" key="1">
    <source>
        <dbReference type="SAM" id="MobiDB-lite"/>
    </source>
</evidence>
<accession>A0A9E6R932</accession>
<reference evidence="2" key="1">
    <citation type="submission" date="2021-08" db="EMBL/GenBank/DDBJ databases">
        <authorList>
            <person name="Zhang H."/>
            <person name="Xu M."/>
            <person name="Yu Z."/>
            <person name="Yang L."/>
            <person name="Cai Y."/>
        </authorList>
    </citation>
    <scope>NUCLEOTIDE SEQUENCE</scope>
    <source>
        <strain evidence="2">CHL1</strain>
    </source>
</reference>
<evidence type="ECO:0000313" key="2">
    <source>
        <dbReference type="EMBL" id="QZN99771.1"/>
    </source>
</evidence>
<evidence type="ECO:0000313" key="3">
    <source>
        <dbReference type="Proteomes" id="UP000825701"/>
    </source>
</evidence>
<keyword evidence="3" id="KW-1185">Reference proteome</keyword>
<gene>
    <name evidence="2" type="ORF">K6K41_24410</name>
</gene>
<name>A0A9E6R932_9HYPH</name>
<proteinExistence type="predicted"/>
<dbReference type="Proteomes" id="UP000825701">
    <property type="component" value="Chromosome"/>
</dbReference>
<dbReference type="AlphaFoldDB" id="A0A9E6R932"/>